<dbReference type="Proteomes" id="UP001185755">
    <property type="component" value="Unassembled WGS sequence"/>
</dbReference>
<dbReference type="Pfam" id="PF21805">
    <property type="entry name" value="Imm5_like"/>
    <property type="match status" value="1"/>
</dbReference>
<evidence type="ECO:0000259" key="1">
    <source>
        <dbReference type="Pfam" id="PF21805"/>
    </source>
</evidence>
<dbReference type="EMBL" id="JAWLJX010000001">
    <property type="protein sequence ID" value="MDV6260522.1"/>
    <property type="molecule type" value="Genomic_DNA"/>
</dbReference>
<name>A0ABU4B8L8_9NOCA</name>
<sequence length="169" mass="18198">MGEPAEVELSLDDIRHVAAFAATCARRALPIFEASHPNDLRPRSAIDGAGSFAETGHRTAELRRLAWDAHKAAREVTESAAIDAALAAMHAAGDAFLHPLYSPHQVKHILGSAVHLALTDSKAVAEQIEWIDAQSNAIVRAVLRRFPSPAAGSTKFGILLVQLDTELRR</sequence>
<organism evidence="2 3">
    <name type="scientific">Rhodococcoides yunnanense</name>
    <dbReference type="NCBI Taxonomy" id="278209"/>
    <lineage>
        <taxon>Bacteria</taxon>
        <taxon>Bacillati</taxon>
        <taxon>Actinomycetota</taxon>
        <taxon>Actinomycetes</taxon>
        <taxon>Mycobacteriales</taxon>
        <taxon>Nocardiaceae</taxon>
        <taxon>Rhodococcoides</taxon>
    </lineage>
</organism>
<dbReference type="RefSeq" id="WP_317563323.1">
    <property type="nucleotide sequence ID" value="NZ_JAWLJX010000001.1"/>
</dbReference>
<accession>A0ABU4B8L8</accession>
<comment type="caution">
    <text evidence="2">The sequence shown here is derived from an EMBL/GenBank/DDBJ whole genome shotgun (WGS) entry which is preliminary data.</text>
</comment>
<evidence type="ECO:0000313" key="3">
    <source>
        <dbReference type="Proteomes" id="UP001185755"/>
    </source>
</evidence>
<feature type="domain" description="Imm-5-like" evidence="1">
    <location>
        <begin position="12"/>
        <end position="93"/>
    </location>
</feature>
<dbReference type="InterPro" id="IPR048667">
    <property type="entry name" value="Imm5-like"/>
</dbReference>
<gene>
    <name evidence="2" type="ORF">R3P96_04135</name>
</gene>
<reference evidence="2 3" key="1">
    <citation type="submission" date="2023-10" db="EMBL/GenBank/DDBJ databases">
        <title>Development of a sustainable strategy for remediation of hydrocarbon-contaminated territories based on the waste exchange concept.</title>
        <authorList>
            <person name="Krivoruchko A."/>
        </authorList>
    </citation>
    <scope>NUCLEOTIDE SEQUENCE [LARGE SCALE GENOMIC DNA]</scope>
    <source>
        <strain evidence="2 3">IEGM 1323</strain>
    </source>
</reference>
<dbReference type="GO" id="GO:0004527">
    <property type="term" value="F:exonuclease activity"/>
    <property type="evidence" value="ECO:0007669"/>
    <property type="project" value="UniProtKB-KW"/>
</dbReference>
<keyword evidence="2" id="KW-0269">Exonuclease</keyword>
<evidence type="ECO:0000313" key="2">
    <source>
        <dbReference type="EMBL" id="MDV6260522.1"/>
    </source>
</evidence>
<keyword evidence="3" id="KW-1185">Reference proteome</keyword>
<keyword evidence="2" id="KW-0540">Nuclease</keyword>
<proteinExistence type="predicted"/>
<keyword evidence="2" id="KW-0378">Hydrolase</keyword>
<protein>
    <submittedName>
        <fullName evidence="2">Exonuclease SbcC</fullName>
    </submittedName>
</protein>